<comment type="subcellular location">
    <subcellularLocation>
        <location evidence="2">Cell membrane</location>
        <topology evidence="2">Multi-pass membrane protein</topology>
    </subcellularLocation>
</comment>
<evidence type="ECO:0000256" key="8">
    <source>
        <dbReference type="ARBA" id="ARBA00022989"/>
    </source>
</evidence>
<keyword evidence="5" id="KW-0328">Glycosyltransferase</keyword>
<gene>
    <name evidence="16" type="ORF">HMPREF9997_02100</name>
</gene>
<reference evidence="16 17" key="1">
    <citation type="submission" date="2012-05" db="EMBL/GenBank/DDBJ databases">
        <authorList>
            <person name="Weinstock G."/>
            <person name="Sodergren E."/>
            <person name="Lobos E.A."/>
            <person name="Fulton L."/>
            <person name="Fulton R."/>
            <person name="Courtney L."/>
            <person name="Fronick C."/>
            <person name="O'Laughlin M."/>
            <person name="Godfrey J."/>
            <person name="Wilson R.M."/>
            <person name="Miner T."/>
            <person name="Farmer C."/>
            <person name="Delehaunty K."/>
            <person name="Cordes M."/>
            <person name="Minx P."/>
            <person name="Tomlinson C."/>
            <person name="Chen J."/>
            <person name="Wollam A."/>
            <person name="Pepin K.H."/>
            <person name="Bhonagiri V."/>
            <person name="Zhang X."/>
            <person name="Suruliraj S."/>
            <person name="Warren W."/>
            <person name="Mitreva M."/>
            <person name="Mardis E.R."/>
            <person name="Wilson R.K."/>
        </authorList>
    </citation>
    <scope>NUCLEOTIDE SEQUENCE [LARGE SCALE GENOMIC DNA]</scope>
    <source>
        <strain evidence="16 17">F0235</strain>
    </source>
</reference>
<evidence type="ECO:0000256" key="12">
    <source>
        <dbReference type="SAM" id="Phobius"/>
    </source>
</evidence>
<feature type="transmembrane region" description="Helical" evidence="12">
    <location>
        <begin position="465"/>
        <end position="485"/>
    </location>
</feature>
<dbReference type="Proteomes" id="UP000010445">
    <property type="component" value="Unassembled WGS sequence"/>
</dbReference>
<dbReference type="InterPro" id="IPR040920">
    <property type="entry name" value="Arabino_trans_N"/>
</dbReference>
<keyword evidence="7 12" id="KW-0812">Transmembrane</keyword>
<dbReference type="STRING" id="1035195.HMPREF9997_02100"/>
<evidence type="ECO:0000256" key="10">
    <source>
        <dbReference type="ARBA" id="ARBA00023316"/>
    </source>
</evidence>
<keyword evidence="9 12" id="KW-0472">Membrane</keyword>
<dbReference type="Pfam" id="PF17689">
    <property type="entry name" value="Arabino_trans_N"/>
    <property type="match status" value="1"/>
</dbReference>
<evidence type="ECO:0000256" key="4">
    <source>
        <dbReference type="ARBA" id="ARBA00022475"/>
    </source>
</evidence>
<feature type="transmembrane region" description="Helical" evidence="12">
    <location>
        <begin position="707"/>
        <end position="728"/>
    </location>
</feature>
<keyword evidence="17" id="KW-1185">Reference proteome</keyword>
<evidence type="ECO:0000256" key="2">
    <source>
        <dbReference type="ARBA" id="ARBA00004651"/>
    </source>
</evidence>
<comment type="function">
    <text evidence="1">Arabinosyl transferase responsible for the polymerization of arabinose into the arabinan of arabinogalactan.</text>
</comment>
<dbReference type="GO" id="GO:0005886">
    <property type="term" value="C:plasma membrane"/>
    <property type="evidence" value="ECO:0007669"/>
    <property type="project" value="UniProtKB-SubCell"/>
</dbReference>
<evidence type="ECO:0000313" key="16">
    <source>
        <dbReference type="EMBL" id="EKX88874.1"/>
    </source>
</evidence>
<evidence type="ECO:0000256" key="1">
    <source>
        <dbReference type="ARBA" id="ARBA00003001"/>
    </source>
</evidence>
<keyword evidence="8 12" id="KW-1133">Transmembrane helix</keyword>
<accession>L1MD29</accession>
<evidence type="ECO:0000256" key="11">
    <source>
        <dbReference type="SAM" id="MobiDB-lite"/>
    </source>
</evidence>
<evidence type="ECO:0000256" key="7">
    <source>
        <dbReference type="ARBA" id="ARBA00022692"/>
    </source>
</evidence>
<dbReference type="AlphaFoldDB" id="L1MD29"/>
<comment type="similarity">
    <text evidence="3">Belongs to the emb family.</text>
</comment>
<dbReference type="PATRIC" id="fig|1035195.3.peg.1880"/>
<feature type="transmembrane region" description="Helical" evidence="12">
    <location>
        <begin position="325"/>
        <end position="347"/>
    </location>
</feature>
<feature type="region of interest" description="Disordered" evidence="11">
    <location>
        <begin position="798"/>
        <end position="846"/>
    </location>
</feature>
<dbReference type="Gene3D" id="2.60.120.940">
    <property type="entry name" value="EmbC, C-terminal domain, subdomain 2"/>
    <property type="match status" value="1"/>
</dbReference>
<evidence type="ECO:0000256" key="9">
    <source>
        <dbReference type="ARBA" id="ARBA00023136"/>
    </source>
</evidence>
<feature type="transmembrane region" description="Helical" evidence="12">
    <location>
        <begin position="617"/>
        <end position="639"/>
    </location>
</feature>
<dbReference type="Pfam" id="PF14896">
    <property type="entry name" value="Arabino_trans_C"/>
    <property type="match status" value="1"/>
</dbReference>
<dbReference type="RefSeq" id="WP_006061524.1">
    <property type="nucleotide sequence ID" value="NZ_KB290820.1"/>
</dbReference>
<feature type="transmembrane region" description="Helical" evidence="12">
    <location>
        <begin position="210"/>
        <end position="230"/>
    </location>
</feature>
<feature type="transmembrane region" description="Helical" evidence="12">
    <location>
        <begin position="531"/>
        <end position="548"/>
    </location>
</feature>
<dbReference type="EMBL" id="AMEM01000034">
    <property type="protein sequence ID" value="EKX88874.1"/>
    <property type="molecule type" value="Genomic_DNA"/>
</dbReference>
<feature type="transmembrane region" description="Helical" evidence="12">
    <location>
        <begin position="405"/>
        <end position="421"/>
    </location>
</feature>
<keyword evidence="4" id="KW-1003">Cell membrane</keyword>
<dbReference type="InterPro" id="IPR032731">
    <property type="entry name" value="Arabino_trans_C"/>
</dbReference>
<feature type="domain" description="Arabinosyltransferas concanavalin like" evidence="15">
    <location>
        <begin position="37"/>
        <end position="203"/>
    </location>
</feature>
<dbReference type="GO" id="GO:0052636">
    <property type="term" value="F:arabinosyltransferase activity"/>
    <property type="evidence" value="ECO:0007669"/>
    <property type="project" value="InterPro"/>
</dbReference>
<dbReference type="Pfam" id="PF04602">
    <property type="entry name" value="Arabinose_trans"/>
    <property type="match status" value="1"/>
</dbReference>
<organism evidence="16 17">
    <name type="scientific">Corynebacterium durum F0235</name>
    <dbReference type="NCBI Taxonomy" id="1035195"/>
    <lineage>
        <taxon>Bacteria</taxon>
        <taxon>Bacillati</taxon>
        <taxon>Actinomycetota</taxon>
        <taxon>Actinomycetes</taxon>
        <taxon>Mycobacteriales</taxon>
        <taxon>Corynebacteriaceae</taxon>
        <taxon>Corynebacterium</taxon>
    </lineage>
</organism>
<dbReference type="InterPro" id="IPR042486">
    <property type="entry name" value="Arabino_trans_C_2"/>
</dbReference>
<evidence type="ECO:0000259" key="13">
    <source>
        <dbReference type="Pfam" id="PF04602"/>
    </source>
</evidence>
<evidence type="ECO:0000259" key="15">
    <source>
        <dbReference type="Pfam" id="PF17689"/>
    </source>
</evidence>
<dbReference type="GO" id="GO:0071555">
    <property type="term" value="P:cell wall organization"/>
    <property type="evidence" value="ECO:0007669"/>
    <property type="project" value="UniProtKB-KW"/>
</dbReference>
<evidence type="ECO:0000256" key="3">
    <source>
        <dbReference type="ARBA" id="ARBA00008195"/>
    </source>
</evidence>
<feature type="transmembrane region" description="Helical" evidence="12">
    <location>
        <begin position="12"/>
        <end position="34"/>
    </location>
</feature>
<protein>
    <submittedName>
        <fullName evidence="16">Mycobacterial cell wall arabinan synthesis protein</fullName>
    </submittedName>
</protein>
<feature type="transmembrane region" description="Helical" evidence="12">
    <location>
        <begin position="659"/>
        <end position="679"/>
    </location>
</feature>
<keyword evidence="6" id="KW-0808">Transferase</keyword>
<feature type="transmembrane region" description="Helical" evidence="12">
    <location>
        <begin position="586"/>
        <end position="605"/>
    </location>
</feature>
<sequence>MPEKPSETAPRWVKRLAIVSGLLGFVLFVLTPFMPVNQTQSSFSWPQQNQLNSITAPLISYAPQSIEASIPLQSLQDMNPDQSMVLSTLPADSKDATTRGLFVRYSESGLDVVVRNKVPLELNREQINALPPGAVLQISSTEESTVASIPGARDSSGEEYRGELKGDERPQLTGIYTELANTPANTASLIDAGLNVQVEINSRFTSSPSIWKYMSMYGGLVMLVASLWALKRMDRLDGQGHRKVLPDGWFRPRLLDAIVIVVLVYWYIIGANTSDDGYLLTMARVADHATYMANYYRWFGVSEAPFGSPYYDLLALLTHVSTASVWMRLPEFVAGILTWWVISREVLPRMGEKINARKVAHWTAAFSFLGFWMVYNNGLRPEPVIALGALLTWVCMERAIATRRLLPAAVGVIIATVSLGAGPTGLMAVAALLAALSSLIKIVYRRLPLLDAGPEASRGAKIEGVLAMTAPFLASGTAILLAVFGDQTLATVRESTRVRSAIGPALSWYQEWARYQTLMQQTVDGSFTRRFAVLMMLLCLGLVLASVLRNRSVPGSDAGPSNRLMMVFFGTMFFMMFTPTKWTHHFGVYAGIGAALAALAAVAVSHMAMRSARNRTLFIGVILFVLAFSLSGTNGWWYISSFGIPWFDKSIQYRHIEASTVMLVIALLVLLAAAIQSFAGDVQTARAETEGTVQQLNAKRQRNQMKFAGVAAAPIAVVSAVVVVFSLLSLTKGFVTQYPAYSVGLGNLRALTGNTCALANDAMLETNSNESFLTPADGTPLGSSLEIGDNRGFDANNVPTSISAEGVDSGGEAAGSIAGSTDDDTSSGDAAGQSTGTSGGVRGDVGVNGSRARLPFGLDYTKVPVLGSYTDGPQFPAEVTTAWYQLPERNENAPLLVVSAAGRIEHHDISGVHQDGQELAVEYGVRQPDGTVTDTGSVEPLDIGPAPSWRNLRVPMDQIPANANVVRVVASDTSLNPEQWLAFTPPRVPTLESLNTVIGSSNPGLLDWSVALQFPCQRTFDHYAGVTEIPEYRIAPDHPGKVTLSPWQDYNGGGALGVAEAINSSIEVPSYLRNDWGRDWGSIERYHLRTNSRGVAPTEAIIDYQEIHRSGLWTPGRMKIND</sequence>
<dbReference type="Gene3D" id="2.60.120.610">
    <property type="entry name" value="arabinofuranosyltransferase like domain"/>
    <property type="match status" value="1"/>
</dbReference>
<feature type="transmembrane region" description="Helical" evidence="12">
    <location>
        <begin position="250"/>
        <end position="269"/>
    </location>
</feature>
<dbReference type="InterPro" id="IPR007680">
    <property type="entry name" value="Arabino_trans_central"/>
</dbReference>
<evidence type="ECO:0000256" key="6">
    <source>
        <dbReference type="ARBA" id="ARBA00022679"/>
    </source>
</evidence>
<evidence type="ECO:0000313" key="17">
    <source>
        <dbReference type="Proteomes" id="UP000010445"/>
    </source>
</evidence>
<name>L1MD29_9CORY</name>
<feature type="domain" description="Arabinosyltransferase C-terminal" evidence="14">
    <location>
        <begin position="728"/>
        <end position="1119"/>
    </location>
</feature>
<proteinExistence type="inferred from homology"/>
<evidence type="ECO:0000259" key="14">
    <source>
        <dbReference type="Pfam" id="PF14896"/>
    </source>
</evidence>
<evidence type="ECO:0000256" key="5">
    <source>
        <dbReference type="ARBA" id="ARBA00022676"/>
    </source>
</evidence>
<keyword evidence="10" id="KW-0961">Cell wall biogenesis/degradation</keyword>
<comment type="caution">
    <text evidence="16">The sequence shown here is derived from an EMBL/GenBank/DDBJ whole genome shotgun (WGS) entry which is preliminary data.</text>
</comment>
<dbReference type="GO" id="GO:0071766">
    <property type="term" value="P:Actinobacterium-type cell wall biogenesis"/>
    <property type="evidence" value="ECO:0007669"/>
    <property type="project" value="InterPro"/>
</dbReference>
<dbReference type="InterPro" id="IPR027451">
    <property type="entry name" value="EmbABC_dom1"/>
</dbReference>
<dbReference type="eggNOG" id="COG1807">
    <property type="taxonomic scope" value="Bacteria"/>
</dbReference>
<feature type="domain" description="Arabinofuranosyltransferase central" evidence="13">
    <location>
        <begin position="207"/>
        <end position="678"/>
    </location>
</feature>
<dbReference type="HOGENOM" id="CLU_010182_0_0_11"/>